<dbReference type="PIRSF" id="PIRSF000722">
    <property type="entry name" value="Acetate_prop_kin"/>
    <property type="match status" value="1"/>
</dbReference>
<dbReference type="GO" id="GO:0005524">
    <property type="term" value="F:ATP binding"/>
    <property type="evidence" value="ECO:0007669"/>
    <property type="project" value="UniProtKB-KW"/>
</dbReference>
<feature type="binding site" evidence="5">
    <location>
        <begin position="200"/>
        <end position="204"/>
    </location>
    <ligand>
        <name>ATP</name>
        <dbReference type="ChEBI" id="CHEBI:30616"/>
    </ligand>
</feature>
<dbReference type="InterPro" id="IPR004372">
    <property type="entry name" value="Ac/propionate_kinase"/>
</dbReference>
<feature type="site" description="Transition state stabilizer" evidence="5">
    <location>
        <position position="172"/>
    </location>
</feature>
<feature type="binding site" evidence="5">
    <location>
        <begin position="329"/>
        <end position="333"/>
    </location>
    <ligand>
        <name>ATP</name>
        <dbReference type="ChEBI" id="CHEBI:30616"/>
    </ligand>
</feature>
<evidence type="ECO:0000256" key="5">
    <source>
        <dbReference type="HAMAP-Rule" id="MF_03131"/>
    </source>
</evidence>
<comment type="cofactor">
    <cofactor evidence="5">
        <name>Mg(2+)</name>
        <dbReference type="ChEBI" id="CHEBI:18420"/>
    </cofactor>
</comment>
<dbReference type="STRING" id="1263082.A0A068RX46"/>
<keyword evidence="2 5" id="KW-0547">Nucleotide-binding</keyword>
<comment type="similarity">
    <text evidence="5">Belongs to the acetokinase family.</text>
</comment>
<evidence type="ECO:0000256" key="2">
    <source>
        <dbReference type="ARBA" id="ARBA00022741"/>
    </source>
</evidence>
<dbReference type="GO" id="GO:0006085">
    <property type="term" value="P:acetyl-CoA biosynthetic process"/>
    <property type="evidence" value="ECO:0007669"/>
    <property type="project" value="UniProtKB-UniRule"/>
</dbReference>
<name>A0A068RX46_9FUNG</name>
<feature type="binding site" evidence="5">
    <location>
        <position position="13"/>
    </location>
    <ligand>
        <name>ATP</name>
        <dbReference type="ChEBI" id="CHEBI:30616"/>
    </ligand>
</feature>
<dbReference type="GO" id="GO:0008776">
    <property type="term" value="F:acetate kinase activity"/>
    <property type="evidence" value="ECO:0007669"/>
    <property type="project" value="UniProtKB-UniRule"/>
</dbReference>
<keyword evidence="1 5" id="KW-0808">Transferase</keyword>
<keyword evidence="3 5" id="KW-0418">Kinase</keyword>
<dbReference type="NCBIfam" id="TIGR00016">
    <property type="entry name" value="ackA"/>
    <property type="match status" value="1"/>
</dbReference>
<evidence type="ECO:0000313" key="7">
    <source>
        <dbReference type="Proteomes" id="UP000027586"/>
    </source>
</evidence>
<dbReference type="VEuPathDB" id="FungiDB:LCOR_04855.1"/>
<dbReference type="GO" id="GO:0000287">
    <property type="term" value="F:magnesium ion binding"/>
    <property type="evidence" value="ECO:0007669"/>
    <property type="project" value="UniProtKB-UniRule"/>
</dbReference>
<dbReference type="PANTHER" id="PTHR21060">
    <property type="entry name" value="ACETATE KINASE"/>
    <property type="match status" value="1"/>
</dbReference>
<dbReference type="EC" id="2.7.2.1" evidence="5"/>
<gene>
    <name evidence="6" type="ORF">LCOR_04855.1</name>
</gene>
<evidence type="ECO:0000256" key="1">
    <source>
        <dbReference type="ARBA" id="ARBA00022679"/>
    </source>
</evidence>
<keyword evidence="4 5" id="KW-0067">ATP-binding</keyword>
<comment type="caution">
    <text evidence="6">The sequence shown here is derived from an EMBL/GenBank/DDBJ whole genome shotgun (WGS) entry which is preliminary data.</text>
</comment>
<keyword evidence="7" id="KW-1185">Reference proteome</keyword>
<feature type="binding site" evidence="5">
    <location>
        <position position="6"/>
    </location>
    <ligand>
        <name>Mg(2+)</name>
        <dbReference type="ChEBI" id="CHEBI:18420"/>
    </ligand>
</feature>
<organism evidence="6 7">
    <name type="scientific">Lichtheimia corymbifera JMRC:FSU:9682</name>
    <dbReference type="NCBI Taxonomy" id="1263082"/>
    <lineage>
        <taxon>Eukaryota</taxon>
        <taxon>Fungi</taxon>
        <taxon>Fungi incertae sedis</taxon>
        <taxon>Mucoromycota</taxon>
        <taxon>Mucoromycotina</taxon>
        <taxon>Mucoromycetes</taxon>
        <taxon>Mucorales</taxon>
        <taxon>Lichtheimiaceae</taxon>
        <taxon>Lichtheimia</taxon>
    </lineage>
</organism>
<dbReference type="GO" id="GO:0006083">
    <property type="term" value="P:acetate metabolic process"/>
    <property type="evidence" value="ECO:0007669"/>
    <property type="project" value="TreeGrafter"/>
</dbReference>
<accession>A0A068RX46</accession>
<evidence type="ECO:0000256" key="3">
    <source>
        <dbReference type="ARBA" id="ARBA00022777"/>
    </source>
</evidence>
<dbReference type="PANTHER" id="PTHR21060:SF15">
    <property type="entry name" value="ACETATE KINASE-RELATED"/>
    <property type="match status" value="1"/>
</dbReference>
<evidence type="ECO:0000313" key="6">
    <source>
        <dbReference type="EMBL" id="CDH53511.1"/>
    </source>
</evidence>
<dbReference type="Gene3D" id="3.30.420.40">
    <property type="match status" value="2"/>
</dbReference>
<keyword evidence="5" id="KW-0460">Magnesium</keyword>
<reference evidence="6" key="1">
    <citation type="submission" date="2013-08" db="EMBL/GenBank/DDBJ databases">
        <title>Gene expansion shapes genome architecture in the human pathogen Lichtheimia corymbifera: an evolutionary genomics analysis in the ancient terrestrial Mucorales (Mucoromycotina).</title>
        <authorList>
            <person name="Schwartze V.U."/>
            <person name="Winter S."/>
            <person name="Shelest E."/>
            <person name="Marcet-Houben M."/>
            <person name="Horn F."/>
            <person name="Wehner S."/>
            <person name="Hoffmann K."/>
            <person name="Riege K."/>
            <person name="Sammeth M."/>
            <person name="Nowrousian M."/>
            <person name="Valiante V."/>
            <person name="Linde J."/>
            <person name="Jacobsen I.D."/>
            <person name="Marz M."/>
            <person name="Brakhage A.A."/>
            <person name="Gabaldon T."/>
            <person name="Bocker S."/>
            <person name="Voigt K."/>
        </authorList>
    </citation>
    <scope>NUCLEOTIDE SEQUENCE [LARGE SCALE GENOMIC DNA]</scope>
    <source>
        <strain evidence="6">FSU 9682</strain>
    </source>
</reference>
<dbReference type="UniPathway" id="UPA00340">
    <property type="reaction ID" value="UER00458"/>
</dbReference>
<evidence type="ECO:0000256" key="4">
    <source>
        <dbReference type="ARBA" id="ARBA00022840"/>
    </source>
</evidence>
<feature type="binding site" evidence="5">
    <location>
        <position position="386"/>
    </location>
    <ligand>
        <name>Mg(2+)</name>
        <dbReference type="ChEBI" id="CHEBI:18420"/>
    </ligand>
</feature>
<feature type="site" description="Transition state stabilizer" evidence="5">
    <location>
        <position position="233"/>
    </location>
</feature>
<feature type="binding site" evidence="5">
    <location>
        <position position="84"/>
    </location>
    <ligand>
        <name>substrate</name>
    </ligand>
</feature>
<dbReference type="InterPro" id="IPR043129">
    <property type="entry name" value="ATPase_NBD"/>
</dbReference>
<dbReference type="EMBL" id="CBTN010000017">
    <property type="protein sequence ID" value="CDH53511.1"/>
    <property type="molecule type" value="Genomic_DNA"/>
</dbReference>
<feature type="active site" description="Proton donor/acceptor" evidence="5">
    <location>
        <position position="140"/>
    </location>
</feature>
<dbReference type="PRINTS" id="PR00471">
    <property type="entry name" value="ACETATEKNASE"/>
</dbReference>
<keyword evidence="5" id="KW-0479">Metal-binding</keyword>
<sequence>MFLVFNAGSSSLKFKLFDSDSLEEKGKGACSEIGSAQSTFSLNQQEPKECQLESHEDALKTVLQELKDAHVIEDDKMIKAIGHRVVHGGDRREPVKVTSKTLKQLDELTALAPLHNHRAVTVMEASLKRMPDCDNYAYFDTMFHATLPKHIYTYPLPRQHALDNAVRKWGFHGLSHQYVSDRAAKFLGKPLQNSKLITLHLGNGSSACAIANGESIDTTMGLTPVSGLPGGTRSGDIDPSAVFHLVSHPADPKPGGGVELAKAEHVLNMESGFKGLCGLTHMGDIATKAEHNDEPAKLTFDLFANRIQNFIGSYYILLEGCDVIVFTGGIGEHSAPLRQHVCMKLKCIGCKIDMEKNNHADTTKDKVVDITARDSSIRVLVIETNEELQIARLMKEHHP</sequence>
<dbReference type="OrthoDB" id="67445at2759"/>
<dbReference type="CDD" id="cd24010">
    <property type="entry name" value="ASKHA_NBD_AcK_PK"/>
    <property type="match status" value="1"/>
</dbReference>
<comment type="caution">
    <text evidence="5">Lacks conserved residue(s) required for the propagation of feature annotation.</text>
</comment>
<dbReference type="InterPro" id="IPR023865">
    <property type="entry name" value="Aliphatic_acid_kinase_CS"/>
</dbReference>
<dbReference type="Pfam" id="PF00871">
    <property type="entry name" value="Acetate_kinase"/>
    <property type="match status" value="1"/>
</dbReference>
<dbReference type="AlphaFoldDB" id="A0A068RX46"/>
<dbReference type="PROSITE" id="PS01076">
    <property type="entry name" value="ACETATE_KINASE_2"/>
    <property type="match status" value="1"/>
</dbReference>
<proteinExistence type="inferred from homology"/>
<comment type="pathway">
    <text evidence="5">Metabolic intermediate biosynthesis; acetyl-CoA biosynthesis; acetyl-CoA from acetate: step 1/2.</text>
</comment>
<dbReference type="InterPro" id="IPR000890">
    <property type="entry name" value="Aliphatic_acid_kin_short-chain"/>
</dbReference>
<dbReference type="Proteomes" id="UP000027586">
    <property type="component" value="Unassembled WGS sequence"/>
</dbReference>
<dbReference type="SUPFAM" id="SSF53067">
    <property type="entry name" value="Actin-like ATPase domain"/>
    <property type="match status" value="2"/>
</dbReference>
<dbReference type="HAMAP" id="MF_00020">
    <property type="entry name" value="Acetate_kinase"/>
    <property type="match status" value="1"/>
</dbReference>
<protein>
    <recommendedName>
        <fullName evidence="5">Probable acetate kinase</fullName>
        <ecNumber evidence="5">2.7.2.1</ecNumber>
    </recommendedName>
    <alternativeName>
        <fullName evidence="5">Acetokinase</fullName>
    </alternativeName>
</protein>
<comment type="catalytic activity">
    <reaction evidence="5">
        <text>acetate + ATP = acetyl phosphate + ADP</text>
        <dbReference type="Rhea" id="RHEA:11352"/>
        <dbReference type="ChEBI" id="CHEBI:22191"/>
        <dbReference type="ChEBI" id="CHEBI:30089"/>
        <dbReference type="ChEBI" id="CHEBI:30616"/>
        <dbReference type="ChEBI" id="CHEBI:456216"/>
        <dbReference type="EC" id="2.7.2.1"/>
    </reaction>
</comment>